<keyword evidence="2" id="KW-0274">FAD</keyword>
<dbReference type="Gene3D" id="3.30.390.50">
    <property type="entry name" value="CO dehydrogenase flavoprotein, C-terminal domain"/>
    <property type="match status" value="1"/>
</dbReference>
<dbReference type="Proteomes" id="UP001501414">
    <property type="component" value="Unassembled WGS sequence"/>
</dbReference>
<dbReference type="SMART" id="SM01092">
    <property type="entry name" value="CO_deh_flav_C"/>
    <property type="match status" value="1"/>
</dbReference>
<dbReference type="InterPro" id="IPR002346">
    <property type="entry name" value="Mopterin_DH_FAD-bd"/>
</dbReference>
<dbReference type="InterPro" id="IPR051312">
    <property type="entry name" value="Diverse_Substr_Oxidored"/>
</dbReference>
<keyword evidence="1" id="KW-0285">Flavoprotein</keyword>
<protein>
    <submittedName>
        <fullName evidence="5">Xanthine dehydrogenase family protein subunit M</fullName>
    </submittedName>
</protein>
<dbReference type="PANTHER" id="PTHR42659">
    <property type="entry name" value="XANTHINE DEHYDROGENASE SUBUNIT C-RELATED"/>
    <property type="match status" value="1"/>
</dbReference>
<dbReference type="InterPro" id="IPR016169">
    <property type="entry name" value="FAD-bd_PCMH_sub2"/>
</dbReference>
<dbReference type="InterPro" id="IPR036318">
    <property type="entry name" value="FAD-bd_PCMH-like_sf"/>
</dbReference>
<keyword evidence="3" id="KW-0560">Oxidoreductase</keyword>
<dbReference type="PROSITE" id="PS51387">
    <property type="entry name" value="FAD_PCMH"/>
    <property type="match status" value="1"/>
</dbReference>
<reference evidence="5 6" key="1">
    <citation type="journal article" date="2019" name="Int. J. Syst. Evol. Microbiol.">
        <title>The Global Catalogue of Microorganisms (GCM) 10K type strain sequencing project: providing services to taxonomists for standard genome sequencing and annotation.</title>
        <authorList>
            <consortium name="The Broad Institute Genomics Platform"/>
            <consortium name="The Broad Institute Genome Sequencing Center for Infectious Disease"/>
            <person name="Wu L."/>
            <person name="Ma J."/>
        </authorList>
    </citation>
    <scope>NUCLEOTIDE SEQUENCE [LARGE SCALE GENOMIC DNA]</scope>
    <source>
        <strain evidence="5 6">JCM 11896</strain>
    </source>
</reference>
<dbReference type="SUPFAM" id="SSF56176">
    <property type="entry name" value="FAD-binding/transporter-associated domain-like"/>
    <property type="match status" value="1"/>
</dbReference>
<gene>
    <name evidence="5" type="ORF">GCM10009613_20260</name>
</gene>
<evidence type="ECO:0000313" key="6">
    <source>
        <dbReference type="Proteomes" id="UP001501414"/>
    </source>
</evidence>
<dbReference type="PANTHER" id="PTHR42659:SF2">
    <property type="entry name" value="XANTHINE DEHYDROGENASE SUBUNIT C-RELATED"/>
    <property type="match status" value="1"/>
</dbReference>
<dbReference type="InterPro" id="IPR016167">
    <property type="entry name" value="FAD-bd_PCMH_sub1"/>
</dbReference>
<evidence type="ECO:0000259" key="4">
    <source>
        <dbReference type="PROSITE" id="PS51387"/>
    </source>
</evidence>
<evidence type="ECO:0000256" key="1">
    <source>
        <dbReference type="ARBA" id="ARBA00022630"/>
    </source>
</evidence>
<evidence type="ECO:0000313" key="5">
    <source>
        <dbReference type="EMBL" id="GAA1386388.1"/>
    </source>
</evidence>
<comment type="caution">
    <text evidence="5">The sequence shown here is derived from an EMBL/GenBank/DDBJ whole genome shotgun (WGS) entry which is preliminary data.</text>
</comment>
<dbReference type="InterPro" id="IPR005107">
    <property type="entry name" value="CO_DH_flav_C"/>
</dbReference>
<dbReference type="RefSeq" id="WP_344020775.1">
    <property type="nucleotide sequence ID" value="NZ_BAAAJK010000006.1"/>
</dbReference>
<evidence type="ECO:0000256" key="2">
    <source>
        <dbReference type="ARBA" id="ARBA00022827"/>
    </source>
</evidence>
<accession>A0ABN1XNM0</accession>
<dbReference type="Gene3D" id="3.30.43.10">
    <property type="entry name" value="Uridine Diphospho-n-acetylenolpyruvylglucosamine Reductase, domain 2"/>
    <property type="match status" value="1"/>
</dbReference>
<evidence type="ECO:0000256" key="3">
    <source>
        <dbReference type="ARBA" id="ARBA00023002"/>
    </source>
</evidence>
<keyword evidence="6" id="KW-1185">Reference proteome</keyword>
<dbReference type="EMBL" id="BAAAJK010000006">
    <property type="protein sequence ID" value="GAA1386388.1"/>
    <property type="molecule type" value="Genomic_DNA"/>
</dbReference>
<feature type="domain" description="FAD-binding PCMH-type" evidence="4">
    <location>
        <begin position="1"/>
        <end position="175"/>
    </location>
</feature>
<proteinExistence type="predicted"/>
<dbReference type="InterPro" id="IPR036683">
    <property type="entry name" value="CO_DH_flav_C_dom_sf"/>
</dbReference>
<dbReference type="Pfam" id="PF00941">
    <property type="entry name" value="FAD_binding_5"/>
    <property type="match status" value="1"/>
</dbReference>
<dbReference type="InterPro" id="IPR016166">
    <property type="entry name" value="FAD-bd_PCMH"/>
</dbReference>
<dbReference type="SUPFAM" id="SSF55447">
    <property type="entry name" value="CO dehydrogenase flavoprotein C-terminal domain-like"/>
    <property type="match status" value="1"/>
</dbReference>
<name>A0ABN1XNM0_9PSEU</name>
<organism evidence="5 6">
    <name type="scientific">Pseudonocardia kongjuensis</name>
    <dbReference type="NCBI Taxonomy" id="102227"/>
    <lineage>
        <taxon>Bacteria</taxon>
        <taxon>Bacillati</taxon>
        <taxon>Actinomycetota</taxon>
        <taxon>Actinomycetes</taxon>
        <taxon>Pseudonocardiales</taxon>
        <taxon>Pseudonocardiaceae</taxon>
        <taxon>Pseudonocardia</taxon>
    </lineage>
</organism>
<dbReference type="Gene3D" id="3.30.465.10">
    <property type="match status" value="1"/>
</dbReference>
<dbReference type="Pfam" id="PF03450">
    <property type="entry name" value="CO_deh_flav_C"/>
    <property type="match status" value="1"/>
</dbReference>
<sequence length="280" mass="29329">MIPAQVDYLRPTSIAEALARRADSGGRFLAGGHSLLPLLKLRQVTTPALVDVSRLAELRQIVEDDDGVVIGASVTYAELVRSAAVGRVAPVLAHAAGTVGDPQVRAYGTIGGSAAQAEPGADMPVVLLCLDARFVMVGPDGERRVHADGFFRGAGRTAIRDGELLARIEVPDAGSARWAYRKFRQRSHEWALVGVAVTETGDRTSIAVNAGPVPVRATAAEQLLRVGGSIDAAAAAAGRQLADPALADHRASAAYRTHLTSVLTERALRDVRAGVPERSG</sequence>